<dbReference type="EMBL" id="JBHUOX010000010">
    <property type="protein sequence ID" value="MFD3001636.1"/>
    <property type="molecule type" value="Genomic_DNA"/>
</dbReference>
<accession>A0ABW6BVR6</accession>
<evidence type="ECO:0000313" key="2">
    <source>
        <dbReference type="EMBL" id="MFD3001636.1"/>
    </source>
</evidence>
<sequence>MVVKIRKFVSGETVLRIAKQAEFSMSYLVFMAMAGILAAVALLTSSVPILIGSMVIAPAFAPLALIAFAIVGRQPGLVWRGIWIATVGLLVSTLAAMLITWLLNVTNVIPPETNLLDKPLLEERVRPGWYSVAAAFAAGVAGTFALAKQTTDTLVGVVAALALVPAAAAGGVCLLTQDPQRAIGGFGLLGINVGLIILMGIVTLLLLRPDQKD</sequence>
<feature type="transmembrane region" description="Helical" evidence="1">
    <location>
        <begin position="49"/>
        <end position="70"/>
    </location>
</feature>
<dbReference type="Proteomes" id="UP001597641">
    <property type="component" value="Unassembled WGS sequence"/>
</dbReference>
<dbReference type="RefSeq" id="WP_377485926.1">
    <property type="nucleotide sequence ID" value="NZ_JBHUOX010000010.1"/>
</dbReference>
<gene>
    <name evidence="2" type="ORF">ACFS7Z_14790</name>
</gene>
<dbReference type="InterPro" id="IPR005240">
    <property type="entry name" value="DUF389"/>
</dbReference>
<name>A0ABW6BVR6_9BACT</name>
<dbReference type="PANTHER" id="PTHR20992">
    <property type="entry name" value="AT15442P-RELATED"/>
    <property type="match status" value="1"/>
</dbReference>
<keyword evidence="1" id="KW-1133">Transmembrane helix</keyword>
<feature type="transmembrane region" description="Helical" evidence="1">
    <location>
        <begin position="128"/>
        <end position="147"/>
    </location>
</feature>
<feature type="transmembrane region" description="Helical" evidence="1">
    <location>
        <begin position="82"/>
        <end position="103"/>
    </location>
</feature>
<feature type="transmembrane region" description="Helical" evidence="1">
    <location>
        <begin position="25"/>
        <end position="43"/>
    </location>
</feature>
<keyword evidence="1" id="KW-0812">Transmembrane</keyword>
<keyword evidence="3" id="KW-1185">Reference proteome</keyword>
<proteinExistence type="predicted"/>
<protein>
    <submittedName>
        <fullName evidence="2">DUF389 domain-containing protein</fullName>
    </submittedName>
</protein>
<reference evidence="3" key="1">
    <citation type="journal article" date="2019" name="Int. J. Syst. Evol. Microbiol.">
        <title>The Global Catalogue of Microorganisms (GCM) 10K type strain sequencing project: providing services to taxonomists for standard genome sequencing and annotation.</title>
        <authorList>
            <consortium name="The Broad Institute Genomics Platform"/>
            <consortium name="The Broad Institute Genome Sequencing Center for Infectious Disease"/>
            <person name="Wu L."/>
            <person name="Ma J."/>
        </authorList>
    </citation>
    <scope>NUCLEOTIDE SEQUENCE [LARGE SCALE GENOMIC DNA]</scope>
    <source>
        <strain evidence="3">KCTC 23984</strain>
    </source>
</reference>
<evidence type="ECO:0000313" key="3">
    <source>
        <dbReference type="Proteomes" id="UP001597641"/>
    </source>
</evidence>
<evidence type="ECO:0000256" key="1">
    <source>
        <dbReference type="SAM" id="Phobius"/>
    </source>
</evidence>
<feature type="transmembrane region" description="Helical" evidence="1">
    <location>
        <begin position="183"/>
        <end position="207"/>
    </location>
</feature>
<dbReference type="Pfam" id="PF04087">
    <property type="entry name" value="DUF389"/>
    <property type="match status" value="1"/>
</dbReference>
<organism evidence="2 3">
    <name type="scientific">Pontibacter toksunensis</name>
    <dbReference type="NCBI Taxonomy" id="1332631"/>
    <lineage>
        <taxon>Bacteria</taxon>
        <taxon>Pseudomonadati</taxon>
        <taxon>Bacteroidota</taxon>
        <taxon>Cytophagia</taxon>
        <taxon>Cytophagales</taxon>
        <taxon>Hymenobacteraceae</taxon>
        <taxon>Pontibacter</taxon>
    </lineage>
</organism>
<dbReference type="PANTHER" id="PTHR20992:SF9">
    <property type="entry name" value="AT15442P-RELATED"/>
    <property type="match status" value="1"/>
</dbReference>
<feature type="transmembrane region" description="Helical" evidence="1">
    <location>
        <begin position="154"/>
        <end position="177"/>
    </location>
</feature>
<keyword evidence="1" id="KW-0472">Membrane</keyword>
<comment type="caution">
    <text evidence="2">The sequence shown here is derived from an EMBL/GenBank/DDBJ whole genome shotgun (WGS) entry which is preliminary data.</text>
</comment>